<dbReference type="InterPro" id="IPR033899">
    <property type="entry name" value="CXC_Chemokine_domain"/>
</dbReference>
<evidence type="ECO:0000256" key="5">
    <source>
        <dbReference type="ARBA" id="ARBA00023157"/>
    </source>
</evidence>
<evidence type="ECO:0000259" key="7">
    <source>
        <dbReference type="SMART" id="SM00199"/>
    </source>
</evidence>
<comment type="subcellular location">
    <subcellularLocation>
        <location evidence="1 6">Secreted</location>
    </subcellularLocation>
</comment>
<dbReference type="Proteomes" id="UP001652624">
    <property type="component" value="Chromosome 3"/>
</dbReference>
<dbReference type="GeneID" id="103110669"/>
<dbReference type="Gene3D" id="2.40.50.40">
    <property type="match status" value="1"/>
</dbReference>
<dbReference type="InterPro" id="IPR001811">
    <property type="entry name" value="Chemokine_IL8-like_dom"/>
</dbReference>
<proteinExistence type="inferred from homology"/>
<dbReference type="CDD" id="cd00273">
    <property type="entry name" value="Chemokine_CXC"/>
    <property type="match status" value="1"/>
</dbReference>
<dbReference type="PANTHER" id="PTHR12015">
    <property type="entry name" value="SMALL INDUCIBLE CYTOKINE A"/>
    <property type="match status" value="1"/>
</dbReference>
<dbReference type="RefSeq" id="XP_060043841.1">
    <property type="nucleotide sequence ID" value="XM_060187858.1"/>
</dbReference>
<evidence type="ECO:0000256" key="4">
    <source>
        <dbReference type="ARBA" id="ARBA00022525"/>
    </source>
</evidence>
<dbReference type="PANTHER" id="PTHR12015:SF198">
    <property type="entry name" value="PLATELET BASIC PROTEIN"/>
    <property type="match status" value="1"/>
</dbReference>
<keyword evidence="6" id="KW-0732">Signal</keyword>
<protein>
    <recommendedName>
        <fullName evidence="6">C-X-C motif chemokine</fullName>
    </recommendedName>
</protein>
<reference evidence="9" key="1">
    <citation type="submission" date="2025-08" db="UniProtKB">
        <authorList>
            <consortium name="RefSeq"/>
        </authorList>
    </citation>
    <scope>IDENTIFICATION</scope>
</reference>
<comment type="similarity">
    <text evidence="2 6">Belongs to the intercrine alpha (chemokine CxC) family.</text>
</comment>
<dbReference type="PROSITE" id="PS00471">
    <property type="entry name" value="SMALL_CYTOKINES_CXC"/>
    <property type="match status" value="1"/>
</dbReference>
<keyword evidence="5" id="KW-1015">Disulfide bond</keyword>
<feature type="signal peptide" evidence="6">
    <location>
        <begin position="1"/>
        <end position="36"/>
    </location>
</feature>
<evidence type="ECO:0000313" key="8">
    <source>
        <dbReference type="Proteomes" id="UP001652624"/>
    </source>
</evidence>
<name>A0ABM3X4U6_ERIEU</name>
<evidence type="ECO:0000256" key="6">
    <source>
        <dbReference type="RuleBase" id="RU361149"/>
    </source>
</evidence>
<organism evidence="8 9">
    <name type="scientific">Erinaceus europaeus</name>
    <name type="common">Western European hedgehog</name>
    <dbReference type="NCBI Taxonomy" id="9365"/>
    <lineage>
        <taxon>Eukaryota</taxon>
        <taxon>Metazoa</taxon>
        <taxon>Chordata</taxon>
        <taxon>Craniata</taxon>
        <taxon>Vertebrata</taxon>
        <taxon>Euteleostomi</taxon>
        <taxon>Mammalia</taxon>
        <taxon>Eutheria</taxon>
        <taxon>Laurasiatheria</taxon>
        <taxon>Eulipotyphla</taxon>
        <taxon>Erinaceidae</taxon>
        <taxon>Erinaceinae</taxon>
        <taxon>Erinaceus</taxon>
    </lineage>
</organism>
<dbReference type="InterPro" id="IPR001089">
    <property type="entry name" value="Chemokine_CXC"/>
</dbReference>
<keyword evidence="3 6" id="KW-0202">Cytokine</keyword>
<dbReference type="InterPro" id="IPR036048">
    <property type="entry name" value="Interleukin_8-like_sf"/>
</dbReference>
<accession>A0ABM3X4U6</accession>
<keyword evidence="6" id="KW-0145">Chemotaxis</keyword>
<evidence type="ECO:0000256" key="1">
    <source>
        <dbReference type="ARBA" id="ARBA00004613"/>
    </source>
</evidence>
<sequence length="115" mass="12471">MSLRPGASSFCISAQVLQVLLLLSPLLIMMVSGTMGKNGNGKEWYYELRCVCLKITSNIHPSKIQNLEVIKAGPHCPKVEVIATMKNGSKFCLNPDAPSIKKIVQKILEGDNSAA</sequence>
<keyword evidence="8" id="KW-1185">Reference proteome</keyword>
<keyword evidence="4 6" id="KW-0964">Secreted</keyword>
<evidence type="ECO:0000256" key="3">
    <source>
        <dbReference type="ARBA" id="ARBA00022514"/>
    </source>
</evidence>
<dbReference type="SUPFAM" id="SSF54117">
    <property type="entry name" value="Interleukin 8-like chemokines"/>
    <property type="match status" value="1"/>
</dbReference>
<dbReference type="Pfam" id="PF00048">
    <property type="entry name" value="IL8"/>
    <property type="match status" value="1"/>
</dbReference>
<feature type="domain" description="Chemokine interleukin-8-like" evidence="7">
    <location>
        <begin position="47"/>
        <end position="107"/>
    </location>
</feature>
<evidence type="ECO:0000256" key="2">
    <source>
        <dbReference type="ARBA" id="ARBA00010665"/>
    </source>
</evidence>
<evidence type="ECO:0000313" key="9">
    <source>
        <dbReference type="RefSeq" id="XP_060043841.1"/>
    </source>
</evidence>
<dbReference type="PRINTS" id="PR00437">
    <property type="entry name" value="SMALLCYTKCXC"/>
</dbReference>
<dbReference type="PRINTS" id="PR00436">
    <property type="entry name" value="INTERLEUKIN8"/>
</dbReference>
<dbReference type="SMART" id="SM00199">
    <property type="entry name" value="SCY"/>
    <property type="match status" value="1"/>
</dbReference>
<gene>
    <name evidence="9" type="primary">LOC103110669</name>
</gene>
<dbReference type="InterPro" id="IPR018048">
    <property type="entry name" value="Chemokine_CXC_CS"/>
</dbReference>
<feature type="chain" id="PRO_5044982137" description="C-X-C motif chemokine" evidence="6">
    <location>
        <begin position="37"/>
        <end position="115"/>
    </location>
</feature>
<dbReference type="InterPro" id="IPR039809">
    <property type="entry name" value="Chemokine_b/g/d"/>
</dbReference>